<dbReference type="InterPro" id="IPR018497">
    <property type="entry name" value="Peptidase_M13_C"/>
</dbReference>
<keyword evidence="3" id="KW-1185">Reference proteome</keyword>
<accession>A0ABM8H7D4</accession>
<feature type="domain" description="Peptidase M13 C-terminal" evidence="1">
    <location>
        <begin position="1"/>
        <end position="55"/>
    </location>
</feature>
<protein>
    <recommendedName>
        <fullName evidence="1">Peptidase M13 C-terminal domain-containing protein</fullName>
    </recommendedName>
</protein>
<sequence>MWCGKAREAEAKRLLTIDPHAPTDQRANVARNLQEFHDTFGVAEGDGMFLAEDDRVRIF</sequence>
<evidence type="ECO:0000313" key="3">
    <source>
        <dbReference type="Proteomes" id="UP001321421"/>
    </source>
</evidence>
<proteinExistence type="predicted"/>
<evidence type="ECO:0000259" key="1">
    <source>
        <dbReference type="Pfam" id="PF01431"/>
    </source>
</evidence>
<name>A0ABM8H7D4_9MICO</name>
<organism evidence="2 3">
    <name type="scientific">Barrientosiimonas endolithica</name>
    <dbReference type="NCBI Taxonomy" id="1535208"/>
    <lineage>
        <taxon>Bacteria</taxon>
        <taxon>Bacillati</taxon>
        <taxon>Actinomycetota</taxon>
        <taxon>Actinomycetes</taxon>
        <taxon>Micrococcales</taxon>
        <taxon>Dermacoccaceae</taxon>
        <taxon>Barrientosiimonas</taxon>
    </lineage>
</organism>
<dbReference type="Gene3D" id="3.40.390.10">
    <property type="entry name" value="Collagenase (Catalytic Domain)"/>
    <property type="match status" value="1"/>
</dbReference>
<evidence type="ECO:0000313" key="2">
    <source>
        <dbReference type="EMBL" id="BDZ56761.1"/>
    </source>
</evidence>
<dbReference type="Pfam" id="PF01431">
    <property type="entry name" value="Peptidase_M13"/>
    <property type="match status" value="1"/>
</dbReference>
<gene>
    <name evidence="2" type="ORF">GCM10025872_04180</name>
</gene>
<dbReference type="Proteomes" id="UP001321421">
    <property type="component" value="Chromosome"/>
</dbReference>
<dbReference type="InterPro" id="IPR024079">
    <property type="entry name" value="MetalloPept_cat_dom_sf"/>
</dbReference>
<dbReference type="EMBL" id="AP027735">
    <property type="protein sequence ID" value="BDZ56761.1"/>
    <property type="molecule type" value="Genomic_DNA"/>
</dbReference>
<dbReference type="SUPFAM" id="SSF55486">
    <property type="entry name" value="Metalloproteases ('zincins'), catalytic domain"/>
    <property type="match status" value="1"/>
</dbReference>
<reference evidence="3" key="1">
    <citation type="journal article" date="2019" name="Int. J. Syst. Evol. Microbiol.">
        <title>The Global Catalogue of Microorganisms (GCM) 10K type strain sequencing project: providing services to taxonomists for standard genome sequencing and annotation.</title>
        <authorList>
            <consortium name="The Broad Institute Genomics Platform"/>
            <consortium name="The Broad Institute Genome Sequencing Center for Infectious Disease"/>
            <person name="Wu L."/>
            <person name="Ma J."/>
        </authorList>
    </citation>
    <scope>NUCLEOTIDE SEQUENCE [LARGE SCALE GENOMIC DNA]</scope>
    <source>
        <strain evidence="3">NBRC 110608</strain>
    </source>
</reference>